<dbReference type="InterPro" id="IPR043136">
    <property type="entry name" value="B30.2/SPRY_sf"/>
</dbReference>
<dbReference type="GO" id="GO:0061630">
    <property type="term" value="F:ubiquitin protein ligase activity"/>
    <property type="evidence" value="ECO:0007669"/>
    <property type="project" value="TreeGrafter"/>
</dbReference>
<feature type="domain" description="NHR" evidence="2">
    <location>
        <begin position="134"/>
        <end position="309"/>
    </location>
</feature>
<proteinExistence type="predicted"/>
<evidence type="ECO:0000259" key="2">
    <source>
        <dbReference type="PROSITE" id="PS51065"/>
    </source>
</evidence>
<dbReference type="InterPro" id="IPR037962">
    <property type="entry name" value="Neuralized"/>
</dbReference>
<keyword evidence="4" id="KW-1185">Reference proteome</keyword>
<reference evidence="3" key="1">
    <citation type="submission" date="2023-08" db="EMBL/GenBank/DDBJ databases">
        <authorList>
            <person name="Chen Y."/>
            <person name="Shah S."/>
            <person name="Dougan E. K."/>
            <person name="Thang M."/>
            <person name="Chan C."/>
        </authorList>
    </citation>
    <scope>NUCLEOTIDE SEQUENCE</scope>
</reference>
<dbReference type="Proteomes" id="UP001178507">
    <property type="component" value="Unassembled WGS sequence"/>
</dbReference>
<evidence type="ECO:0000313" key="4">
    <source>
        <dbReference type="Proteomes" id="UP001178507"/>
    </source>
</evidence>
<accession>A0AA36JM41</accession>
<evidence type="ECO:0000313" key="3">
    <source>
        <dbReference type="EMBL" id="CAJ1407544.1"/>
    </source>
</evidence>
<name>A0AA36JM41_9DINO</name>
<feature type="domain" description="NHR" evidence="2">
    <location>
        <begin position="1"/>
        <end position="111"/>
    </location>
</feature>
<dbReference type="AlphaFoldDB" id="A0AA36JM41"/>
<comment type="caution">
    <text evidence="3">The sequence shown here is derived from an EMBL/GenBank/DDBJ whole genome shotgun (WGS) entry which is preliminary data.</text>
</comment>
<evidence type="ECO:0000259" key="1">
    <source>
        <dbReference type="PROSITE" id="PS50188"/>
    </source>
</evidence>
<dbReference type="EMBL" id="CAUJNA010003675">
    <property type="protein sequence ID" value="CAJ1407544.1"/>
    <property type="molecule type" value="Genomic_DNA"/>
</dbReference>
<gene>
    <name evidence="3" type="ORF">EVOR1521_LOCUS29201</name>
</gene>
<organism evidence="3 4">
    <name type="scientific">Effrenium voratum</name>
    <dbReference type="NCBI Taxonomy" id="2562239"/>
    <lineage>
        <taxon>Eukaryota</taxon>
        <taxon>Sar</taxon>
        <taxon>Alveolata</taxon>
        <taxon>Dinophyceae</taxon>
        <taxon>Suessiales</taxon>
        <taxon>Symbiodiniaceae</taxon>
        <taxon>Effrenium</taxon>
    </lineage>
</organism>
<dbReference type="InterPro" id="IPR001870">
    <property type="entry name" value="B30.2/SPRY"/>
</dbReference>
<sequence>MPDGLAVGVTSDDPALLGEVPEILDGLRQAWLIGFDGVMFDSHDFIEVDWYPSELRIGDRVGVLVAPSGQLSVYVNGKKRVDGPKNVDTSKPLFPAVDLIGNTDGVTLLLEARCPVRPEKQDSKMDFRASAVKARGFHRASLGRSLRLSKDAWTVERLGAEELQGTAIGAAPLELLESGRYFEVHIDEVVPDQPDGMAIGVTSHRPEELLEPVGSSDALRPAWLVGFDGAVWDGAKMEWLLSSWDTRQLSAGDTVGALVDLGNVLRIFVNGQQVAKGPTLPPEKTAPQALLFPVVDLLGAVRRLSLKPMAQAPQELPEPEVLAPPEPVQQQVMSGFYREKVGAQLQLEASDGSARRAAGGLEGGVLLGDAPLEPRQDGAVGYSLVITSAAAAGDKEGIALGVTTRPPKELSALPATADEVDPSFLLGFDGAAWDGSALKWHFSEWQPHTLQASDRVDVLMERGRLQVAVNGYRVAAQQMQVSNSKVPFYALLDISSAGLGVSLQLPVKTPSLA</sequence>
<dbReference type="PROSITE" id="PS50188">
    <property type="entry name" value="B302_SPRY"/>
    <property type="match status" value="1"/>
</dbReference>
<dbReference type="PROSITE" id="PS51065">
    <property type="entry name" value="NHR"/>
    <property type="match status" value="2"/>
</dbReference>
<feature type="domain" description="B30.2/SPRY" evidence="1">
    <location>
        <begin position="114"/>
        <end position="313"/>
    </location>
</feature>
<dbReference type="InterPro" id="IPR006573">
    <property type="entry name" value="NHR_dom"/>
</dbReference>
<dbReference type="PANTHER" id="PTHR12429">
    <property type="entry name" value="NEURALIZED"/>
    <property type="match status" value="1"/>
</dbReference>
<protein>
    <submittedName>
        <fullName evidence="3">Uncharacterized protein</fullName>
    </submittedName>
</protein>
<dbReference type="Pfam" id="PF07177">
    <property type="entry name" value="Neuralized"/>
    <property type="match status" value="3"/>
</dbReference>
<dbReference type="PANTHER" id="PTHR12429:SF8">
    <property type="entry name" value="NEURALIZED-LIKE PROTEIN 2"/>
    <property type="match status" value="1"/>
</dbReference>
<dbReference type="Gene3D" id="2.60.120.920">
    <property type="match status" value="3"/>
</dbReference>